<comment type="catalytic activity">
    <reaction evidence="10">
        <text>glutaryl-CoA + oxidized [electron-transfer flavoprotein] + 2 H(+) = (2E)-butenoyl-CoA + reduced [electron-transfer flavoprotein] + CO2</text>
        <dbReference type="Rhea" id="RHEA:13389"/>
        <dbReference type="Rhea" id="RHEA-COMP:10685"/>
        <dbReference type="Rhea" id="RHEA-COMP:10686"/>
        <dbReference type="ChEBI" id="CHEBI:15378"/>
        <dbReference type="ChEBI" id="CHEBI:16526"/>
        <dbReference type="ChEBI" id="CHEBI:57332"/>
        <dbReference type="ChEBI" id="CHEBI:57378"/>
        <dbReference type="ChEBI" id="CHEBI:57692"/>
        <dbReference type="ChEBI" id="CHEBI:58307"/>
        <dbReference type="EC" id="1.3.8.6"/>
    </reaction>
</comment>
<keyword evidence="4 11" id="KW-0274">FAD</keyword>
<evidence type="ECO:0000256" key="7">
    <source>
        <dbReference type="ARBA" id="ARBA00037899"/>
    </source>
</evidence>
<evidence type="ECO:0000313" key="15">
    <source>
        <dbReference type="EMBL" id="MDJ1370091.1"/>
    </source>
</evidence>
<keyword evidence="6 11" id="KW-0560">Oxidoreductase</keyword>
<keyword evidence="3 11" id="KW-0285">Flavoprotein</keyword>
<dbReference type="Pfam" id="PF02771">
    <property type="entry name" value="Acyl-CoA_dh_N"/>
    <property type="match status" value="1"/>
</dbReference>
<dbReference type="InterPro" id="IPR046373">
    <property type="entry name" value="Acyl-CoA_Oxase/DH_mid-dom_sf"/>
</dbReference>
<comment type="pathway">
    <text evidence="8">Amino-acid metabolism; tryptophan metabolism.</text>
</comment>
<sequence>MSDLYDLLNLESEFTAEELEVRDRVREFVDRRIRPNIADWYERAVFPTEIIPEMAELGLLGMHIKGYGCAGRSSVEYGIAMQELEAGDSGLRTFVSVQGSLAMSAIAKHGSEEQKQKFLPEMAAGRTIGCFGLTEPNAGSDPAGMETVAVRDGDDWILNGSKRWIGLGTIADIAIVWARTDEGVRGFIVPTDAEGFKAEALEPKMSMRASIQTELTFENIRLTEADRLPGATSLRAPFECLNEARFGITFGALGAARDAFDVAAAYAGERKQFNKPLAAFQLTQQKLVNMALELNKGQLLALRIGRLKDAGKLSREMISVGKLNNCRIAIDICREARTILGGNGILLDQSIMRHANNLESVRTYEGTDEVHTLILGQHLTGENAFA</sequence>
<gene>
    <name evidence="15" type="ORF">C7K25_01680</name>
</gene>
<dbReference type="EMBL" id="PXVD01000002">
    <property type="protein sequence ID" value="MDJ1370091.1"/>
    <property type="molecule type" value="Genomic_DNA"/>
</dbReference>
<dbReference type="Gene3D" id="2.40.110.10">
    <property type="entry name" value="Butyryl-CoA Dehydrogenase, subunit A, domain 2"/>
    <property type="match status" value="1"/>
</dbReference>
<dbReference type="RefSeq" id="WP_026935955.1">
    <property type="nucleotide sequence ID" value="NZ_CP028426.1"/>
</dbReference>
<feature type="domain" description="Acyl-CoA dehydrogenase/oxidase N-terminal" evidence="14">
    <location>
        <begin position="15"/>
        <end position="125"/>
    </location>
</feature>
<evidence type="ECO:0000256" key="3">
    <source>
        <dbReference type="ARBA" id="ARBA00022630"/>
    </source>
</evidence>
<comment type="caution">
    <text evidence="15">The sequence shown here is derived from an EMBL/GenBank/DDBJ whole genome shotgun (WGS) entry which is preliminary data.</text>
</comment>
<proteinExistence type="inferred from homology"/>
<dbReference type="InterPro" id="IPR013786">
    <property type="entry name" value="AcylCoA_DH/ox_N"/>
</dbReference>
<reference evidence="15" key="1">
    <citation type="submission" date="2018-03" db="EMBL/GenBank/DDBJ databases">
        <authorList>
            <person name="Nunes O.C."/>
            <person name="Lopes A.R."/>
            <person name="Froufe H."/>
            <person name="Munoz-Merida A."/>
            <person name="Barroso C."/>
            <person name="Egas C."/>
        </authorList>
    </citation>
    <scope>NUCLEOTIDE SEQUENCE</scope>
    <source>
        <strain evidence="15">ON4</strain>
    </source>
</reference>
<dbReference type="InterPro" id="IPR037069">
    <property type="entry name" value="AcylCoA_DH/ox_N_sf"/>
</dbReference>
<dbReference type="InterPro" id="IPR006091">
    <property type="entry name" value="Acyl-CoA_Oxase/DH_mid-dom"/>
</dbReference>
<evidence type="ECO:0000256" key="8">
    <source>
        <dbReference type="ARBA" id="ARBA00037927"/>
    </source>
</evidence>
<evidence type="ECO:0000313" key="16">
    <source>
        <dbReference type="Proteomes" id="UP001170379"/>
    </source>
</evidence>
<comment type="similarity">
    <text evidence="2 11">Belongs to the acyl-CoA dehydrogenase family.</text>
</comment>
<dbReference type="SUPFAM" id="SSF56645">
    <property type="entry name" value="Acyl-CoA dehydrogenase NM domain-like"/>
    <property type="match status" value="1"/>
</dbReference>
<accession>A0ABT7C4F6</accession>
<keyword evidence="16" id="KW-1185">Reference proteome</keyword>
<evidence type="ECO:0000256" key="11">
    <source>
        <dbReference type="RuleBase" id="RU362125"/>
    </source>
</evidence>
<dbReference type="PANTHER" id="PTHR42807">
    <property type="entry name" value="GLUTARYL-COA DEHYDROGENASE, MITOCHONDRIAL"/>
    <property type="match status" value="1"/>
</dbReference>
<dbReference type="InterPro" id="IPR009100">
    <property type="entry name" value="AcylCoA_DH/oxidase_NM_dom_sf"/>
</dbReference>
<protein>
    <recommendedName>
        <fullName evidence="9">glutaryl-CoA dehydrogenase (ETF)</fullName>
        <ecNumber evidence="9">1.3.8.6</ecNumber>
    </recommendedName>
</protein>
<dbReference type="PROSITE" id="PS00072">
    <property type="entry name" value="ACYL_COA_DH_1"/>
    <property type="match status" value="1"/>
</dbReference>
<dbReference type="SUPFAM" id="SSF47203">
    <property type="entry name" value="Acyl-CoA dehydrogenase C-terminal domain-like"/>
    <property type="match status" value="1"/>
</dbReference>
<evidence type="ECO:0000256" key="5">
    <source>
        <dbReference type="ARBA" id="ARBA00022946"/>
    </source>
</evidence>
<feature type="domain" description="Acyl-CoA oxidase/dehydrogenase middle" evidence="13">
    <location>
        <begin position="130"/>
        <end position="219"/>
    </location>
</feature>
<evidence type="ECO:0000256" key="1">
    <source>
        <dbReference type="ARBA" id="ARBA00001974"/>
    </source>
</evidence>
<evidence type="ECO:0000256" key="9">
    <source>
        <dbReference type="ARBA" id="ARBA00039033"/>
    </source>
</evidence>
<dbReference type="PANTHER" id="PTHR42807:SF1">
    <property type="entry name" value="GLUTARYL-COA DEHYDROGENASE, MITOCHONDRIAL"/>
    <property type="match status" value="1"/>
</dbReference>
<dbReference type="InterPro" id="IPR036250">
    <property type="entry name" value="AcylCo_DH-like_C"/>
</dbReference>
<dbReference type="Proteomes" id="UP001170379">
    <property type="component" value="Unassembled WGS sequence"/>
</dbReference>
<evidence type="ECO:0000259" key="12">
    <source>
        <dbReference type="Pfam" id="PF00441"/>
    </source>
</evidence>
<evidence type="ECO:0000256" key="2">
    <source>
        <dbReference type="ARBA" id="ARBA00009347"/>
    </source>
</evidence>
<evidence type="ECO:0000256" key="10">
    <source>
        <dbReference type="ARBA" id="ARBA00049493"/>
    </source>
</evidence>
<comment type="pathway">
    <text evidence="7">Amino-acid metabolism; lysine degradation.</text>
</comment>
<dbReference type="EC" id="1.3.8.6" evidence="9"/>
<reference evidence="15" key="2">
    <citation type="journal article" date="2022" name="Sci. Rep.">
        <title>In silico prediction of the enzymes involved in the degradation of the herbicide molinate by Gulosibacter molinativorax ON4T.</title>
        <authorList>
            <person name="Lopes A.R."/>
            <person name="Bunin E."/>
            <person name="Viana A.T."/>
            <person name="Froufe H."/>
            <person name="Munoz-Merida A."/>
            <person name="Pinho D."/>
            <person name="Figueiredo J."/>
            <person name="Barroso C."/>
            <person name="Vaz-Moreira I."/>
            <person name="Bellanger X."/>
            <person name="Egas C."/>
            <person name="Nunes O.C."/>
        </authorList>
    </citation>
    <scope>NUCLEOTIDE SEQUENCE</scope>
    <source>
        <strain evidence="15">ON4</strain>
    </source>
</reference>
<dbReference type="Pfam" id="PF02770">
    <property type="entry name" value="Acyl-CoA_dh_M"/>
    <property type="match status" value="1"/>
</dbReference>
<dbReference type="Pfam" id="PF00441">
    <property type="entry name" value="Acyl-CoA_dh_1"/>
    <property type="match status" value="1"/>
</dbReference>
<evidence type="ECO:0000256" key="4">
    <source>
        <dbReference type="ARBA" id="ARBA00022827"/>
    </source>
</evidence>
<dbReference type="InterPro" id="IPR006089">
    <property type="entry name" value="Acyl-CoA_DH_CS"/>
</dbReference>
<dbReference type="InterPro" id="IPR052033">
    <property type="entry name" value="Glutaryl-CoA_DH_mitochondrial"/>
</dbReference>
<evidence type="ECO:0000256" key="6">
    <source>
        <dbReference type="ARBA" id="ARBA00023002"/>
    </source>
</evidence>
<dbReference type="Gene3D" id="1.10.540.10">
    <property type="entry name" value="Acyl-CoA dehydrogenase/oxidase, N-terminal domain"/>
    <property type="match status" value="1"/>
</dbReference>
<organism evidence="15 16">
    <name type="scientific">Gulosibacter molinativorax</name>
    <dbReference type="NCBI Taxonomy" id="256821"/>
    <lineage>
        <taxon>Bacteria</taxon>
        <taxon>Bacillati</taxon>
        <taxon>Actinomycetota</taxon>
        <taxon>Actinomycetes</taxon>
        <taxon>Micrococcales</taxon>
        <taxon>Microbacteriaceae</taxon>
        <taxon>Gulosibacter</taxon>
    </lineage>
</organism>
<evidence type="ECO:0000259" key="13">
    <source>
        <dbReference type="Pfam" id="PF02770"/>
    </source>
</evidence>
<comment type="cofactor">
    <cofactor evidence="1 11">
        <name>FAD</name>
        <dbReference type="ChEBI" id="CHEBI:57692"/>
    </cofactor>
</comment>
<feature type="domain" description="Acyl-CoA dehydrogenase/oxidase C-terminal" evidence="12">
    <location>
        <begin position="239"/>
        <end position="379"/>
    </location>
</feature>
<dbReference type="InterPro" id="IPR009075">
    <property type="entry name" value="AcylCo_DH/oxidase_C"/>
</dbReference>
<keyword evidence="5" id="KW-0809">Transit peptide</keyword>
<evidence type="ECO:0000259" key="14">
    <source>
        <dbReference type="Pfam" id="PF02771"/>
    </source>
</evidence>
<name>A0ABT7C4F6_9MICO</name>
<dbReference type="Gene3D" id="1.20.140.10">
    <property type="entry name" value="Butyryl-CoA Dehydrogenase, subunit A, domain 3"/>
    <property type="match status" value="1"/>
</dbReference>